<evidence type="ECO:0000313" key="1">
    <source>
        <dbReference type="EMBL" id="GMG82804.1"/>
    </source>
</evidence>
<gene>
    <name evidence="1" type="ORF">LNKW23_20170</name>
</gene>
<dbReference type="EMBL" id="BSYI01000013">
    <property type="protein sequence ID" value="GMG82804.1"/>
    <property type="molecule type" value="Genomic_DNA"/>
</dbReference>
<reference evidence="1 2" key="1">
    <citation type="submission" date="2023-04" db="EMBL/GenBank/DDBJ databases">
        <title>Marinoamorphus aggregata gen. nov., sp. Nov., isolate from tissue of brittle star Ophioplocus japonicus.</title>
        <authorList>
            <person name="Kawano K."/>
            <person name="Sawayama S."/>
            <person name="Nakagawa S."/>
        </authorList>
    </citation>
    <scope>NUCLEOTIDE SEQUENCE [LARGE SCALE GENOMIC DNA]</scope>
    <source>
        <strain evidence="1 2">NKW23</strain>
    </source>
</reference>
<sequence>MPDTGSVIETKVAAFAKALNAKLETKRNAKIAELKKKGKSAADAEKAVVKVSFKLSKGKGSVSRTPQQQAEYVSGGTSWTCAGAHVVDKARHVLMSVTPPGKSKKVSWKLTDAFGGKDEHFMTVSEFKGEWKSQMSSQGLKNYKGGDGYGDGDGFHLELPDSKVPRSDKRVQACLLHYAKITRIDGKPKNDKFEKSWKSDLAPHVKKYEKQKEEEEAKKRKEELKALRFDGKITGKGSLLGGVSKDTTKAATGLGEILVPSPIDSGGMKAKPVTLRKEVQFDSLARDIFEFLGVAETSGYDIKLLFTVSYDAVVYDHLTQGFLKNLSVSSTVMFNTPAASAMKVTTKFIASVALKQSAKAPAGSVVFDYSVKSPINEQTGKVSFTIAGASLK</sequence>
<dbReference type="Proteomes" id="UP001239909">
    <property type="component" value="Unassembled WGS sequence"/>
</dbReference>
<dbReference type="RefSeq" id="WP_285671595.1">
    <property type="nucleotide sequence ID" value="NZ_BSYI01000013.1"/>
</dbReference>
<comment type="caution">
    <text evidence="1">The sequence shown here is derived from an EMBL/GenBank/DDBJ whole genome shotgun (WGS) entry which is preliminary data.</text>
</comment>
<accession>A0ABQ6LHN0</accession>
<protein>
    <submittedName>
        <fullName evidence="1">Uncharacterized protein</fullName>
    </submittedName>
</protein>
<keyword evidence="2" id="KW-1185">Reference proteome</keyword>
<proteinExistence type="predicted"/>
<organism evidence="1 2">
    <name type="scientific">Paralimibaculum aggregatum</name>
    <dbReference type="NCBI Taxonomy" id="3036245"/>
    <lineage>
        <taxon>Bacteria</taxon>
        <taxon>Pseudomonadati</taxon>
        <taxon>Pseudomonadota</taxon>
        <taxon>Alphaproteobacteria</taxon>
        <taxon>Rhodobacterales</taxon>
        <taxon>Paracoccaceae</taxon>
        <taxon>Paralimibaculum</taxon>
    </lineage>
</organism>
<evidence type="ECO:0000313" key="2">
    <source>
        <dbReference type="Proteomes" id="UP001239909"/>
    </source>
</evidence>
<name>A0ABQ6LHN0_9RHOB</name>